<sequence length="156" mass="17500">MKAAILALFFLFTLANSCENDNKESIKLSEQNHLTEAQLFTLHKKNSDERYENTTSLDSIPIGGGDPLPPCPDSSYTDCCPTLRYVTFKKGTENITIILLDENNKEVQKFTESDLETNKDGSLIFSLKKLKASICNGENKLKVKSGNKKPYVVKFK</sequence>
<feature type="signal peptide" evidence="1">
    <location>
        <begin position="1"/>
        <end position="17"/>
    </location>
</feature>
<evidence type="ECO:0000256" key="1">
    <source>
        <dbReference type="SAM" id="SignalP"/>
    </source>
</evidence>
<keyword evidence="3" id="KW-1185">Reference proteome</keyword>
<organism evidence="2 3">
    <name type="scientific">Lacinutrix venerupis</name>
    <dbReference type="NCBI Taxonomy" id="1486034"/>
    <lineage>
        <taxon>Bacteria</taxon>
        <taxon>Pseudomonadati</taxon>
        <taxon>Bacteroidota</taxon>
        <taxon>Flavobacteriia</taxon>
        <taxon>Flavobacteriales</taxon>
        <taxon>Flavobacteriaceae</taxon>
        <taxon>Lacinutrix</taxon>
    </lineage>
</organism>
<dbReference type="AlphaFoldDB" id="A0AAC9LL49"/>
<gene>
    <name evidence="2" type="ORF">BWR22_04290</name>
</gene>
<evidence type="ECO:0000313" key="3">
    <source>
        <dbReference type="Proteomes" id="UP000187506"/>
    </source>
</evidence>
<proteinExistence type="predicted"/>
<reference evidence="2 3" key="1">
    <citation type="submission" date="2017-01" db="EMBL/GenBank/DDBJ databases">
        <title>Complete genome of Lacinutrix venerupis DOK2-8 isolated from seawater in Dokdo.</title>
        <authorList>
            <person name="Chi W.-J."/>
            <person name="Kim J.H."/>
        </authorList>
    </citation>
    <scope>NUCLEOTIDE SEQUENCE [LARGE SCALE GENOMIC DNA]</scope>
    <source>
        <strain evidence="2 3">DOK2-8</strain>
    </source>
</reference>
<keyword evidence="1" id="KW-0732">Signal</keyword>
<dbReference type="KEGG" id="lvn:BWR22_04290"/>
<name>A0AAC9LL49_9FLAO</name>
<dbReference type="RefSeq" id="WP_076732196.1">
    <property type="nucleotide sequence ID" value="NZ_CP019352.1"/>
</dbReference>
<evidence type="ECO:0008006" key="4">
    <source>
        <dbReference type="Google" id="ProtNLM"/>
    </source>
</evidence>
<dbReference type="EMBL" id="CP019352">
    <property type="protein sequence ID" value="APX99567.1"/>
    <property type="molecule type" value="Genomic_DNA"/>
</dbReference>
<accession>A0AAC9LL49</accession>
<evidence type="ECO:0000313" key="2">
    <source>
        <dbReference type="EMBL" id="APX99567.1"/>
    </source>
</evidence>
<protein>
    <recommendedName>
        <fullName evidence="4">Lipoprotein</fullName>
    </recommendedName>
</protein>
<dbReference type="Proteomes" id="UP000187506">
    <property type="component" value="Chromosome"/>
</dbReference>
<feature type="chain" id="PRO_5042235818" description="Lipoprotein" evidence="1">
    <location>
        <begin position="18"/>
        <end position="156"/>
    </location>
</feature>